<feature type="compositionally biased region" description="Pro residues" evidence="2">
    <location>
        <begin position="44"/>
        <end position="54"/>
    </location>
</feature>
<evidence type="ECO:0000313" key="5">
    <source>
        <dbReference type="Proteomes" id="UP000242450"/>
    </source>
</evidence>
<reference evidence="4 5" key="1">
    <citation type="journal article" date="2018" name="Mol. Genet. Genomics">
        <title>The red deer Cervus elaphus genome CerEla1.0: sequencing, annotating, genes, and chromosomes.</title>
        <authorList>
            <person name="Bana N.A."/>
            <person name="Nyiri A."/>
            <person name="Nagy J."/>
            <person name="Frank K."/>
            <person name="Nagy T."/>
            <person name="Steger V."/>
            <person name="Schiller M."/>
            <person name="Lakatos P."/>
            <person name="Sugar L."/>
            <person name="Horn P."/>
            <person name="Barta E."/>
            <person name="Orosz L."/>
        </authorList>
    </citation>
    <scope>NUCLEOTIDE SEQUENCE [LARGE SCALE GENOMIC DNA]</scope>
    <source>
        <strain evidence="4">Hungarian</strain>
    </source>
</reference>
<name>A0A212C1W9_CEREH</name>
<dbReference type="Gene3D" id="2.60.40.10">
    <property type="entry name" value="Immunoglobulins"/>
    <property type="match status" value="3"/>
</dbReference>
<dbReference type="SUPFAM" id="SSF49265">
    <property type="entry name" value="Fibronectin type III"/>
    <property type="match status" value="2"/>
</dbReference>
<keyword evidence="1" id="KW-0677">Repeat</keyword>
<dbReference type="EMBL" id="MKHE01000033">
    <property type="protein sequence ID" value="OWJ99994.1"/>
    <property type="molecule type" value="Genomic_DNA"/>
</dbReference>
<dbReference type="GO" id="GO:0045214">
    <property type="term" value="P:sarcomere organization"/>
    <property type="evidence" value="ECO:0007669"/>
    <property type="project" value="TreeGrafter"/>
</dbReference>
<dbReference type="Proteomes" id="UP000242450">
    <property type="component" value="Chromosome 33"/>
</dbReference>
<proteinExistence type="predicted"/>
<dbReference type="Pfam" id="PF00041">
    <property type="entry name" value="fn3"/>
    <property type="match status" value="2"/>
</dbReference>
<keyword evidence="5" id="KW-1185">Reference proteome</keyword>
<gene>
    <name evidence="4" type="ORF">Celaphus_00015720</name>
</gene>
<evidence type="ECO:0000256" key="2">
    <source>
        <dbReference type="SAM" id="MobiDB-lite"/>
    </source>
</evidence>
<organism evidence="4 5">
    <name type="scientific">Cervus elaphus hippelaphus</name>
    <name type="common">European red deer</name>
    <dbReference type="NCBI Taxonomy" id="46360"/>
    <lineage>
        <taxon>Eukaryota</taxon>
        <taxon>Metazoa</taxon>
        <taxon>Chordata</taxon>
        <taxon>Craniata</taxon>
        <taxon>Vertebrata</taxon>
        <taxon>Euteleostomi</taxon>
        <taxon>Mammalia</taxon>
        <taxon>Eutheria</taxon>
        <taxon>Laurasiatheria</taxon>
        <taxon>Artiodactyla</taxon>
        <taxon>Ruminantia</taxon>
        <taxon>Pecora</taxon>
        <taxon>Cervidae</taxon>
        <taxon>Cervinae</taxon>
        <taxon>Cervus</taxon>
    </lineage>
</organism>
<evidence type="ECO:0000256" key="1">
    <source>
        <dbReference type="ARBA" id="ARBA00022737"/>
    </source>
</evidence>
<dbReference type="PROSITE" id="PS50853">
    <property type="entry name" value="FN3"/>
    <property type="match status" value="3"/>
</dbReference>
<dbReference type="InterPro" id="IPR050964">
    <property type="entry name" value="Striated_Muscle_Regulatory"/>
</dbReference>
<dbReference type="FunFam" id="2.60.40.10:FF:000011">
    <property type="entry name" value="Titin b"/>
    <property type="match status" value="1"/>
</dbReference>
<comment type="caution">
    <text evidence="4">The sequence shown here is derived from an EMBL/GenBank/DDBJ whole genome shotgun (WGS) entry which is preliminary data.</text>
</comment>
<feature type="non-terminal residue" evidence="4">
    <location>
        <position position="246"/>
    </location>
</feature>
<dbReference type="FunFam" id="2.60.40.10:FF:000983">
    <property type="entry name" value="titin isoform X1"/>
    <property type="match status" value="1"/>
</dbReference>
<dbReference type="PANTHER" id="PTHR13817:SF151">
    <property type="entry name" value="TITIN"/>
    <property type="match status" value="1"/>
</dbReference>
<dbReference type="GO" id="GO:0031430">
    <property type="term" value="C:M band"/>
    <property type="evidence" value="ECO:0007669"/>
    <property type="project" value="TreeGrafter"/>
</dbReference>
<feature type="region of interest" description="Disordered" evidence="2">
    <location>
        <begin position="32"/>
        <end position="57"/>
    </location>
</feature>
<dbReference type="CDD" id="cd00063">
    <property type="entry name" value="FN3"/>
    <property type="match status" value="3"/>
</dbReference>
<accession>A0A212C1W9</accession>
<feature type="domain" description="Fibronectin type-III" evidence="3">
    <location>
        <begin position="152"/>
        <end position="246"/>
    </location>
</feature>
<feature type="domain" description="Fibronectin type-III" evidence="3">
    <location>
        <begin position="1"/>
        <end position="46"/>
    </location>
</feature>
<protein>
    <recommendedName>
        <fullName evidence="3">Fibronectin type-III domain-containing protein</fullName>
    </recommendedName>
</protein>
<dbReference type="PANTHER" id="PTHR13817">
    <property type="entry name" value="TITIN"/>
    <property type="match status" value="1"/>
</dbReference>
<dbReference type="InterPro" id="IPR036116">
    <property type="entry name" value="FN3_sf"/>
</dbReference>
<evidence type="ECO:0000259" key="3">
    <source>
        <dbReference type="PROSITE" id="PS50853"/>
    </source>
</evidence>
<evidence type="ECO:0000313" key="4">
    <source>
        <dbReference type="EMBL" id="OWJ99994.1"/>
    </source>
</evidence>
<feature type="non-terminal residue" evidence="4">
    <location>
        <position position="1"/>
    </location>
</feature>
<dbReference type="InterPro" id="IPR013783">
    <property type="entry name" value="Ig-like_fold"/>
</dbReference>
<dbReference type="OrthoDB" id="504170at2759"/>
<dbReference type="AlphaFoldDB" id="A0A212C1W9"/>
<feature type="domain" description="Fibronectin type-III" evidence="3">
    <location>
        <begin position="50"/>
        <end position="146"/>
    </location>
</feature>
<dbReference type="PRINTS" id="PR00014">
    <property type="entry name" value="FNTYPEIII"/>
</dbReference>
<dbReference type="SMART" id="SM00060">
    <property type="entry name" value="FN3"/>
    <property type="match status" value="2"/>
</dbReference>
<sequence length="246" mass="27672">VRGTSLVVKGLKENVEYHFRVSAENQFGISKPLKSEEPVIPKTPLNPPEPPSNPPEILDVTKSSVSLSWSRPKDDGGSRVTGYYIERKETSTDKWVRHNKTQITTTMYTVTGLVPDAEYQFRIIAQNDVGLSETSPASEPVVCKDPFDKPSQPGELEILSISKDSVTLQWEKPECDGGKEILGYWVEYRQSGDSAWKKSSKDRIKDRQFTIGGLLEATEYEFRVFAENETGLSRPRRTAMSVKTKL</sequence>
<dbReference type="InterPro" id="IPR003961">
    <property type="entry name" value="FN3_dom"/>
</dbReference>